<evidence type="ECO:0000313" key="3">
    <source>
        <dbReference type="Proteomes" id="UP001610818"/>
    </source>
</evidence>
<dbReference type="InterPro" id="IPR042070">
    <property type="entry name" value="PucR_C-HTH_sf"/>
</dbReference>
<keyword evidence="3" id="KW-1185">Reference proteome</keyword>
<dbReference type="Pfam" id="PF13556">
    <property type="entry name" value="HTH_30"/>
    <property type="match status" value="2"/>
</dbReference>
<feature type="domain" description="PucR C-terminal helix-turn-helix" evidence="1">
    <location>
        <begin position="337"/>
        <end position="379"/>
    </location>
</feature>
<sequence>MAIPHVLDELLCQLRSRVRHNADPDAQALVDWMGRQLGAEIALVGRAGEVEASTARLAPDILAHLRLVLPRLSSGQLAAAASRAGAFHVRCEALGGQVPRPVLVVVSATPLTPEALSLASHAGAVVEVLRRARQADDLARRSRQAAARLRLAVFMALMAGELSLSRRMTAGAVPPLLDAERLRVHLLRCPPADRGRLIDAHEDTSGFHGRGLMVRCPVYDEHLICLVPADHDGDGAKGDMAARVRELARENPHYALGISASVPLRETAQAYDQARHALALACHTPERLAHYRGRPPLARLLPRHEALSWAGAFLEPISAAPRLTLDITSLALHFPRSGVARLLGISRNTVTAHLGRVQDALGLNLQDPRSRAELALALAVTDLPLPRGDTGAGHGPPPSVDSLLATEAAATWAHAFLRPLLSGTDDTLRRTLRTWVDAGTDARQAARNLGISRTTVRAHLLSAEQLLERSLLSPGPGTHDLVHALRIADRAHR</sequence>
<dbReference type="InterPro" id="IPR025736">
    <property type="entry name" value="PucR_C-HTH_dom"/>
</dbReference>
<evidence type="ECO:0000313" key="2">
    <source>
        <dbReference type="EMBL" id="MFH8544526.1"/>
    </source>
</evidence>
<dbReference type="InterPro" id="IPR051448">
    <property type="entry name" value="CdaR-like_regulators"/>
</dbReference>
<evidence type="ECO:0000259" key="1">
    <source>
        <dbReference type="Pfam" id="PF13556"/>
    </source>
</evidence>
<protein>
    <submittedName>
        <fullName evidence="2">Helix-turn-helix domain-containing protein</fullName>
    </submittedName>
</protein>
<dbReference type="RefSeq" id="WP_397708351.1">
    <property type="nucleotide sequence ID" value="NZ_JBIRGN010000001.1"/>
</dbReference>
<dbReference type="EMBL" id="JBIRGQ010000001">
    <property type="protein sequence ID" value="MFH8544526.1"/>
    <property type="molecule type" value="Genomic_DNA"/>
</dbReference>
<comment type="caution">
    <text evidence="2">The sequence shown here is derived from an EMBL/GenBank/DDBJ whole genome shotgun (WGS) entry which is preliminary data.</text>
</comment>
<dbReference type="Gene3D" id="1.10.10.2840">
    <property type="entry name" value="PucR C-terminal helix-turn-helix domain"/>
    <property type="match status" value="2"/>
</dbReference>
<accession>A0ABW7QHT4</accession>
<name>A0ABW7QHT4_9ACTN</name>
<proteinExistence type="predicted"/>
<feature type="domain" description="PucR C-terminal helix-turn-helix" evidence="1">
    <location>
        <begin position="428"/>
        <end position="474"/>
    </location>
</feature>
<dbReference type="PANTHER" id="PTHR33744:SF1">
    <property type="entry name" value="DNA-BINDING TRANSCRIPTIONAL ACTIVATOR ADER"/>
    <property type="match status" value="1"/>
</dbReference>
<gene>
    <name evidence="2" type="ORF">ACH4F9_05870</name>
</gene>
<dbReference type="PANTHER" id="PTHR33744">
    <property type="entry name" value="CARBOHYDRATE DIACID REGULATOR"/>
    <property type="match status" value="1"/>
</dbReference>
<reference evidence="2 3" key="1">
    <citation type="submission" date="2024-10" db="EMBL/GenBank/DDBJ databases">
        <title>The Natural Products Discovery Center: Release of the First 8490 Sequenced Strains for Exploring Actinobacteria Biosynthetic Diversity.</title>
        <authorList>
            <person name="Kalkreuter E."/>
            <person name="Kautsar S.A."/>
            <person name="Yang D."/>
            <person name="Bader C.D."/>
            <person name="Teijaro C.N."/>
            <person name="Fluegel L."/>
            <person name="Davis C.M."/>
            <person name="Simpson J.R."/>
            <person name="Lauterbach L."/>
            <person name="Steele A.D."/>
            <person name="Gui C."/>
            <person name="Meng S."/>
            <person name="Li G."/>
            <person name="Viehrig K."/>
            <person name="Ye F."/>
            <person name="Su P."/>
            <person name="Kiefer A.F."/>
            <person name="Nichols A."/>
            <person name="Cepeda A.J."/>
            <person name="Yan W."/>
            <person name="Fan B."/>
            <person name="Jiang Y."/>
            <person name="Adhikari A."/>
            <person name="Zheng C.-J."/>
            <person name="Schuster L."/>
            <person name="Cowan T.M."/>
            <person name="Smanski M.J."/>
            <person name="Chevrette M.G."/>
            <person name="De Carvalho L.P.S."/>
            <person name="Shen B."/>
        </authorList>
    </citation>
    <scope>NUCLEOTIDE SEQUENCE [LARGE SCALE GENOMIC DNA]</scope>
    <source>
        <strain evidence="2 3">NPDC017990</strain>
    </source>
</reference>
<organism evidence="2 3">
    <name type="scientific">Streptomyces longisporoflavus</name>
    <dbReference type="NCBI Taxonomy" id="28044"/>
    <lineage>
        <taxon>Bacteria</taxon>
        <taxon>Bacillati</taxon>
        <taxon>Actinomycetota</taxon>
        <taxon>Actinomycetes</taxon>
        <taxon>Kitasatosporales</taxon>
        <taxon>Streptomycetaceae</taxon>
        <taxon>Streptomyces</taxon>
    </lineage>
</organism>
<dbReference type="Proteomes" id="UP001610818">
    <property type="component" value="Unassembled WGS sequence"/>
</dbReference>